<proteinExistence type="predicted"/>
<dbReference type="GO" id="GO:0000794">
    <property type="term" value="C:condensed nuclear chromosome"/>
    <property type="evidence" value="ECO:0007669"/>
    <property type="project" value="TreeGrafter"/>
</dbReference>
<dbReference type="PANTHER" id="PTHR22942:SF30">
    <property type="entry name" value="MEIOTIC RECOMBINATION PROTEIN DMC1_LIM15 HOMOLOG"/>
    <property type="match status" value="1"/>
</dbReference>
<dbReference type="GO" id="GO:0006312">
    <property type="term" value="P:mitotic recombination"/>
    <property type="evidence" value="ECO:0007669"/>
    <property type="project" value="TreeGrafter"/>
</dbReference>
<dbReference type="EMBL" id="KL198018">
    <property type="protein sequence ID" value="KDQ19880.1"/>
    <property type="molecule type" value="Genomic_DNA"/>
</dbReference>
<dbReference type="HOGENOM" id="CLU_1421218_0_0_1"/>
<keyword evidence="1" id="KW-0238">DNA-binding</keyword>
<dbReference type="Pfam" id="PF08423">
    <property type="entry name" value="Rad51"/>
    <property type="match status" value="1"/>
</dbReference>
<dbReference type="InterPro" id="IPR010995">
    <property type="entry name" value="DNA_repair_Rad51/TF_NusA_a-hlx"/>
</dbReference>
<dbReference type="Proteomes" id="UP000027195">
    <property type="component" value="Unassembled WGS sequence"/>
</dbReference>
<dbReference type="STRING" id="930990.A0A067MYX4"/>
<dbReference type="InterPro" id="IPR027417">
    <property type="entry name" value="P-loop_NTPase"/>
</dbReference>
<dbReference type="PANTHER" id="PTHR22942">
    <property type="entry name" value="RECA/RAD51/RADA DNA STRAND-PAIRING FAMILY MEMBER"/>
    <property type="match status" value="1"/>
</dbReference>
<evidence type="ECO:0000313" key="4">
    <source>
        <dbReference type="EMBL" id="KDQ19880.1"/>
    </source>
</evidence>
<dbReference type="OrthoDB" id="10251254at2759"/>
<name>A0A067MYX4_BOTB1</name>
<dbReference type="Gene3D" id="1.10.150.20">
    <property type="entry name" value="5' to 3' exonuclease, C-terminal subdomain"/>
    <property type="match status" value="1"/>
</dbReference>
<dbReference type="GO" id="GO:0000730">
    <property type="term" value="P:DNA recombinase assembly"/>
    <property type="evidence" value="ECO:0007669"/>
    <property type="project" value="TreeGrafter"/>
</dbReference>
<keyword evidence="5" id="KW-1185">Reference proteome</keyword>
<dbReference type="GO" id="GO:0008094">
    <property type="term" value="F:ATP-dependent activity, acting on DNA"/>
    <property type="evidence" value="ECO:0007669"/>
    <property type="project" value="TreeGrafter"/>
</dbReference>
<gene>
    <name evidence="4" type="ORF">BOTBODRAFT_169925</name>
</gene>
<evidence type="ECO:0000256" key="2">
    <source>
        <dbReference type="SAM" id="MobiDB-lite"/>
    </source>
</evidence>
<feature type="domain" description="Rad51-like C-terminal" evidence="3">
    <location>
        <begin position="105"/>
        <end position="134"/>
    </location>
</feature>
<dbReference type="Gene3D" id="3.40.50.300">
    <property type="entry name" value="P-loop containing nucleotide triphosphate hydrolases"/>
    <property type="match status" value="1"/>
</dbReference>
<dbReference type="GO" id="GO:0000150">
    <property type="term" value="F:DNA strand exchange activity"/>
    <property type="evidence" value="ECO:0007669"/>
    <property type="project" value="TreeGrafter"/>
</dbReference>
<dbReference type="GO" id="GO:0042148">
    <property type="term" value="P:DNA strand invasion"/>
    <property type="evidence" value="ECO:0007669"/>
    <property type="project" value="TreeGrafter"/>
</dbReference>
<dbReference type="GO" id="GO:0007131">
    <property type="term" value="P:reciprocal meiotic recombination"/>
    <property type="evidence" value="ECO:0007669"/>
    <property type="project" value="TreeGrafter"/>
</dbReference>
<dbReference type="GO" id="GO:0003697">
    <property type="term" value="F:single-stranded DNA binding"/>
    <property type="evidence" value="ECO:0007669"/>
    <property type="project" value="TreeGrafter"/>
</dbReference>
<reference evidence="5" key="1">
    <citation type="journal article" date="2014" name="Proc. Natl. Acad. Sci. U.S.A.">
        <title>Extensive sampling of basidiomycete genomes demonstrates inadequacy of the white-rot/brown-rot paradigm for wood decay fungi.</title>
        <authorList>
            <person name="Riley R."/>
            <person name="Salamov A.A."/>
            <person name="Brown D.W."/>
            <person name="Nagy L.G."/>
            <person name="Floudas D."/>
            <person name="Held B.W."/>
            <person name="Levasseur A."/>
            <person name="Lombard V."/>
            <person name="Morin E."/>
            <person name="Otillar R."/>
            <person name="Lindquist E.A."/>
            <person name="Sun H."/>
            <person name="LaButti K.M."/>
            <person name="Schmutz J."/>
            <person name="Jabbour D."/>
            <person name="Luo H."/>
            <person name="Baker S.E."/>
            <person name="Pisabarro A.G."/>
            <person name="Walton J.D."/>
            <person name="Blanchette R.A."/>
            <person name="Henrissat B."/>
            <person name="Martin F."/>
            <person name="Cullen D."/>
            <person name="Hibbett D.S."/>
            <person name="Grigoriev I.V."/>
        </authorList>
    </citation>
    <scope>NUCLEOTIDE SEQUENCE [LARGE SCALE GENOMIC DNA]</scope>
    <source>
        <strain evidence="5">FD-172 SS1</strain>
    </source>
</reference>
<dbReference type="GO" id="GO:0000166">
    <property type="term" value="F:nucleotide binding"/>
    <property type="evidence" value="ECO:0007669"/>
    <property type="project" value="InterPro"/>
</dbReference>
<dbReference type="GO" id="GO:0070192">
    <property type="term" value="P:chromosome organization involved in meiotic cell cycle"/>
    <property type="evidence" value="ECO:0007669"/>
    <property type="project" value="TreeGrafter"/>
</dbReference>
<dbReference type="SUPFAM" id="SSF47794">
    <property type="entry name" value="Rad51 N-terminal domain-like"/>
    <property type="match status" value="1"/>
</dbReference>
<organism evidence="4 5">
    <name type="scientific">Botryobasidium botryosum (strain FD-172 SS1)</name>
    <dbReference type="NCBI Taxonomy" id="930990"/>
    <lineage>
        <taxon>Eukaryota</taxon>
        <taxon>Fungi</taxon>
        <taxon>Dikarya</taxon>
        <taxon>Basidiomycota</taxon>
        <taxon>Agaricomycotina</taxon>
        <taxon>Agaricomycetes</taxon>
        <taxon>Cantharellales</taxon>
        <taxon>Botryobasidiaceae</taxon>
        <taxon>Botryobasidium</taxon>
    </lineage>
</organism>
<dbReference type="AlphaFoldDB" id="A0A067MYX4"/>
<feature type="region of interest" description="Disordered" evidence="2">
    <location>
        <begin position="1"/>
        <end position="28"/>
    </location>
</feature>
<evidence type="ECO:0000259" key="3">
    <source>
        <dbReference type="Pfam" id="PF08423"/>
    </source>
</evidence>
<dbReference type="InterPro" id="IPR013632">
    <property type="entry name" value="Rad51_C"/>
</dbReference>
<dbReference type="InParanoid" id="A0A067MYX4"/>
<protein>
    <recommendedName>
        <fullName evidence="3">Rad51-like C-terminal domain-containing protein</fullName>
    </recommendedName>
</protein>
<evidence type="ECO:0000313" key="5">
    <source>
        <dbReference type="Proteomes" id="UP000027195"/>
    </source>
</evidence>
<sequence length="191" mass="20542">MAPRASTVAPSRQASPSREPSPTPDEEEEPFFDMVEELQAHGINAQDIAKLKSASLNTVSSVKMTSRRNLLKIKGLSDAKVDKIKEAVLKITGSSFCTGVQVAEKRQRVVAISTGSKAVDAILGGGIHTQSISEGKSSHFFVELYVRPTDTDVICSIWGVSDGKDAAGAYDERTDAASRSSGRRRWKGGIY</sequence>
<dbReference type="GO" id="GO:0003690">
    <property type="term" value="F:double-stranded DNA binding"/>
    <property type="evidence" value="ECO:0007669"/>
    <property type="project" value="TreeGrafter"/>
</dbReference>
<evidence type="ECO:0000256" key="1">
    <source>
        <dbReference type="ARBA" id="ARBA00023125"/>
    </source>
</evidence>
<accession>A0A067MYX4</accession>